<sequence>MSQLKPKSMASAIILGALVGVGIWAGIASAMPQEGSDRGIVWKDGAEVYAGVCVYCHEQMLRGAGVDPAKIRYAVRHGKRAMPAFRSTEIDDASMEKLIEYLSKKEPEIK</sequence>
<feature type="domain" description="Cytochrome c" evidence="4">
    <location>
        <begin position="42"/>
        <end position="102"/>
    </location>
</feature>
<evidence type="ECO:0000256" key="2">
    <source>
        <dbReference type="ARBA" id="ARBA00022723"/>
    </source>
</evidence>
<keyword evidence="6" id="KW-1185">Reference proteome</keyword>
<keyword evidence="2" id="KW-0479">Metal-binding</keyword>
<evidence type="ECO:0000259" key="4">
    <source>
        <dbReference type="Pfam" id="PF13442"/>
    </source>
</evidence>
<dbReference type="Gene3D" id="1.10.760.10">
    <property type="entry name" value="Cytochrome c-like domain"/>
    <property type="match status" value="1"/>
</dbReference>
<dbReference type="InterPro" id="IPR036909">
    <property type="entry name" value="Cyt_c-like_dom_sf"/>
</dbReference>
<dbReference type="RefSeq" id="WP_052564776.1">
    <property type="nucleotide sequence ID" value="NZ_BAFN01000001.1"/>
</dbReference>
<dbReference type="Pfam" id="PF13442">
    <property type="entry name" value="Cytochrome_CBB3"/>
    <property type="match status" value="1"/>
</dbReference>
<organism evidence="5 6">
    <name type="scientific">Candidatus Brocadia sinica JPN1</name>
    <dbReference type="NCBI Taxonomy" id="1197129"/>
    <lineage>
        <taxon>Bacteria</taxon>
        <taxon>Pseudomonadati</taxon>
        <taxon>Planctomycetota</taxon>
        <taxon>Candidatus Brocadiia</taxon>
        <taxon>Candidatus Brocadiales</taxon>
        <taxon>Candidatus Brocadiaceae</taxon>
        <taxon>Candidatus Brocadia</taxon>
    </lineage>
</organism>
<evidence type="ECO:0000313" key="6">
    <source>
        <dbReference type="Proteomes" id="UP000032309"/>
    </source>
</evidence>
<keyword evidence="1" id="KW-0349">Heme</keyword>
<dbReference type="EMBL" id="BAFN01000001">
    <property type="protein sequence ID" value="GAN34824.1"/>
    <property type="molecule type" value="Genomic_DNA"/>
</dbReference>
<protein>
    <submittedName>
        <fullName evidence="5">Cytochrome c mono- and diheme variants</fullName>
    </submittedName>
</protein>
<comment type="caution">
    <text evidence="5">The sequence shown here is derived from an EMBL/GenBank/DDBJ whole genome shotgun (WGS) entry which is preliminary data.</text>
</comment>
<name>A0ABQ0K1B1_9BACT</name>
<evidence type="ECO:0000256" key="1">
    <source>
        <dbReference type="ARBA" id="ARBA00022617"/>
    </source>
</evidence>
<keyword evidence="3" id="KW-0408">Iron</keyword>
<accession>A0ABQ0K1B1</accession>
<dbReference type="SUPFAM" id="SSF46626">
    <property type="entry name" value="Cytochrome c"/>
    <property type="match status" value="1"/>
</dbReference>
<evidence type="ECO:0000256" key="3">
    <source>
        <dbReference type="ARBA" id="ARBA00023004"/>
    </source>
</evidence>
<dbReference type="InterPro" id="IPR009056">
    <property type="entry name" value="Cyt_c-like_dom"/>
</dbReference>
<reference evidence="6" key="1">
    <citation type="journal article" date="2015" name="Genome Announc.">
        <title>Draft Genome Sequence of an Anaerobic Ammonium-Oxidizing Bacterium, "Candidatus Brocadia sinica".</title>
        <authorList>
            <person name="Oshiki M."/>
            <person name="Shinyako-Hata K."/>
            <person name="Satoh H."/>
            <person name="Okabe S."/>
        </authorList>
    </citation>
    <scope>NUCLEOTIDE SEQUENCE [LARGE SCALE GENOMIC DNA]</scope>
    <source>
        <strain evidence="6">JPN1</strain>
    </source>
</reference>
<gene>
    <name evidence="5" type="ORF">BROSI_A3367</name>
</gene>
<proteinExistence type="predicted"/>
<dbReference type="Proteomes" id="UP000032309">
    <property type="component" value="Unassembled WGS sequence"/>
</dbReference>
<evidence type="ECO:0000313" key="5">
    <source>
        <dbReference type="EMBL" id="GAN34824.1"/>
    </source>
</evidence>